<dbReference type="STRING" id="398512.Bccel_4046"/>
<organism evidence="8 9">
    <name type="scientific">Pseudobacteroides cellulosolvens ATCC 35603 = DSM 2933</name>
    <dbReference type="NCBI Taxonomy" id="398512"/>
    <lineage>
        <taxon>Bacteria</taxon>
        <taxon>Bacillati</taxon>
        <taxon>Bacillota</taxon>
        <taxon>Clostridia</taxon>
        <taxon>Eubacteriales</taxon>
        <taxon>Oscillospiraceae</taxon>
        <taxon>Pseudobacteroides</taxon>
    </lineage>
</organism>
<comment type="subcellular location">
    <subcellularLocation>
        <location evidence="1">Membrane</location>
        <topology evidence="1">Multi-pass membrane protein</topology>
    </subcellularLocation>
</comment>
<dbReference type="EMBL" id="LGTC01000001">
    <property type="protein sequence ID" value="KNY28772.1"/>
    <property type="molecule type" value="Genomic_DNA"/>
</dbReference>
<gene>
    <name evidence="8" type="ORF">Bccel_4046</name>
</gene>
<evidence type="ECO:0000256" key="6">
    <source>
        <dbReference type="SAM" id="Phobius"/>
    </source>
</evidence>
<accession>A0A0L6JTN7</accession>
<evidence type="ECO:0000256" key="4">
    <source>
        <dbReference type="ARBA" id="ARBA00022989"/>
    </source>
</evidence>
<comment type="similarity">
    <text evidence="2">Belongs to the GtrA family.</text>
</comment>
<dbReference type="PANTHER" id="PTHR38459">
    <property type="entry name" value="PROPHAGE BACTOPRENOL-LINKED GLUCOSE TRANSLOCASE HOMOLOG"/>
    <property type="match status" value="1"/>
</dbReference>
<sequence length="146" mass="16389">MLNIINKGLLEEVKRIISFSIIGILNSLITWCVDEGLNSLFNVGGNVSYSIGYFAGMVNSYILNSIFTFNSKSDFKKSKGKMVKFFVINILSYLASLGAKNLGAMLFSTENLNWINSLYGIATAQVVNYLGYKLWVYRDKVKNKNL</sequence>
<evidence type="ECO:0000259" key="7">
    <source>
        <dbReference type="Pfam" id="PF04138"/>
    </source>
</evidence>
<keyword evidence="3 6" id="KW-0812">Transmembrane</keyword>
<comment type="caution">
    <text evidence="8">The sequence shown here is derived from an EMBL/GenBank/DDBJ whole genome shotgun (WGS) entry which is preliminary data.</text>
</comment>
<evidence type="ECO:0000313" key="8">
    <source>
        <dbReference type="EMBL" id="KNY28772.1"/>
    </source>
</evidence>
<dbReference type="AlphaFoldDB" id="A0A0L6JTN7"/>
<protein>
    <submittedName>
        <fullName evidence="8">GtrA family protein</fullName>
    </submittedName>
</protein>
<dbReference type="OrthoDB" id="9812049at2"/>
<proteinExistence type="inferred from homology"/>
<evidence type="ECO:0000256" key="5">
    <source>
        <dbReference type="ARBA" id="ARBA00023136"/>
    </source>
</evidence>
<evidence type="ECO:0000256" key="2">
    <source>
        <dbReference type="ARBA" id="ARBA00009399"/>
    </source>
</evidence>
<evidence type="ECO:0000256" key="3">
    <source>
        <dbReference type="ARBA" id="ARBA00022692"/>
    </source>
</evidence>
<feature type="domain" description="GtrA/DPMS transmembrane" evidence="7">
    <location>
        <begin position="19"/>
        <end position="136"/>
    </location>
</feature>
<feature type="transmembrane region" description="Helical" evidence="6">
    <location>
        <begin position="51"/>
        <end position="70"/>
    </location>
</feature>
<dbReference type="InterPro" id="IPR051401">
    <property type="entry name" value="GtrA_CellWall_Glycosyl"/>
</dbReference>
<dbReference type="InterPro" id="IPR007267">
    <property type="entry name" value="GtrA_DPMS_TM"/>
</dbReference>
<dbReference type="PANTHER" id="PTHR38459:SF1">
    <property type="entry name" value="PROPHAGE BACTOPRENOL-LINKED GLUCOSE TRANSLOCASE HOMOLOG"/>
    <property type="match status" value="1"/>
</dbReference>
<feature type="transmembrane region" description="Helical" evidence="6">
    <location>
        <begin position="114"/>
        <end position="132"/>
    </location>
</feature>
<evidence type="ECO:0000313" key="9">
    <source>
        <dbReference type="Proteomes" id="UP000036923"/>
    </source>
</evidence>
<dbReference type="GO" id="GO:0005886">
    <property type="term" value="C:plasma membrane"/>
    <property type="evidence" value="ECO:0007669"/>
    <property type="project" value="TreeGrafter"/>
</dbReference>
<keyword evidence="5 6" id="KW-0472">Membrane</keyword>
<feature type="transmembrane region" description="Helical" evidence="6">
    <location>
        <begin position="82"/>
        <end position="102"/>
    </location>
</feature>
<dbReference type="eggNOG" id="COG2246">
    <property type="taxonomic scope" value="Bacteria"/>
</dbReference>
<keyword evidence="4 6" id="KW-1133">Transmembrane helix</keyword>
<keyword evidence="9" id="KW-1185">Reference proteome</keyword>
<dbReference type="Proteomes" id="UP000036923">
    <property type="component" value="Unassembled WGS sequence"/>
</dbReference>
<dbReference type="RefSeq" id="WP_036936269.1">
    <property type="nucleotide sequence ID" value="NZ_JQKC01000002.1"/>
</dbReference>
<reference evidence="9" key="1">
    <citation type="submission" date="2015-07" db="EMBL/GenBank/DDBJ databases">
        <title>Near-Complete Genome Sequence of the Cellulolytic Bacterium Bacteroides (Pseudobacteroides) cellulosolvens ATCC 35603.</title>
        <authorList>
            <person name="Dassa B."/>
            <person name="Utturkar S.M."/>
            <person name="Klingeman D.M."/>
            <person name="Hurt R.A."/>
            <person name="Keller M."/>
            <person name="Xu J."/>
            <person name="Reddy Y.H.K."/>
            <person name="Borovok I."/>
            <person name="Grinberg I.R."/>
            <person name="Lamed R."/>
            <person name="Zhivin O."/>
            <person name="Bayer E.A."/>
            <person name="Brown S.D."/>
        </authorList>
    </citation>
    <scope>NUCLEOTIDE SEQUENCE [LARGE SCALE GENOMIC DNA]</scope>
    <source>
        <strain evidence="9">DSM 2933</strain>
    </source>
</reference>
<evidence type="ECO:0000256" key="1">
    <source>
        <dbReference type="ARBA" id="ARBA00004141"/>
    </source>
</evidence>
<name>A0A0L6JTN7_9FIRM</name>
<dbReference type="Pfam" id="PF04138">
    <property type="entry name" value="GtrA_DPMS_TM"/>
    <property type="match status" value="1"/>
</dbReference>
<dbReference type="GO" id="GO:0000271">
    <property type="term" value="P:polysaccharide biosynthetic process"/>
    <property type="evidence" value="ECO:0007669"/>
    <property type="project" value="InterPro"/>
</dbReference>
<feature type="transmembrane region" description="Helical" evidence="6">
    <location>
        <begin position="12"/>
        <end position="31"/>
    </location>
</feature>